<name>A0ABR2X8L1_9PEZI</name>
<evidence type="ECO:0000256" key="2">
    <source>
        <dbReference type="ARBA" id="ARBA00022692"/>
    </source>
</evidence>
<feature type="compositionally biased region" description="Polar residues" evidence="5">
    <location>
        <begin position="80"/>
        <end position="97"/>
    </location>
</feature>
<dbReference type="SUPFAM" id="SSF53335">
    <property type="entry name" value="S-adenosyl-L-methionine-dependent methyltransferases"/>
    <property type="match status" value="1"/>
</dbReference>
<keyword evidence="3" id="KW-1133">Transmembrane helix</keyword>
<dbReference type="Pfam" id="PF10176">
    <property type="entry name" value="NEDD4_Bsd2"/>
    <property type="match status" value="1"/>
</dbReference>
<protein>
    <submittedName>
        <fullName evidence="6">Metal homeostatis protein BSD2</fullName>
    </submittedName>
</protein>
<evidence type="ECO:0000256" key="5">
    <source>
        <dbReference type="SAM" id="MobiDB-lite"/>
    </source>
</evidence>
<dbReference type="Pfam" id="PF01135">
    <property type="entry name" value="PCMT"/>
    <property type="match status" value="3"/>
</dbReference>
<feature type="region of interest" description="Disordered" evidence="5">
    <location>
        <begin position="632"/>
        <end position="657"/>
    </location>
</feature>
<accession>A0ABR2X8L1</accession>
<reference evidence="6 7" key="1">
    <citation type="submission" date="2024-02" db="EMBL/GenBank/DDBJ databases">
        <title>First draft genome assembly of two strains of Seiridium cardinale.</title>
        <authorList>
            <person name="Emiliani G."/>
            <person name="Scali E."/>
        </authorList>
    </citation>
    <scope>NUCLEOTIDE SEQUENCE [LARGE SCALE GENOMIC DNA]</scope>
    <source>
        <strain evidence="6 7">BM-138-000479</strain>
    </source>
</reference>
<dbReference type="InterPro" id="IPR029063">
    <property type="entry name" value="SAM-dependent_MTases_sf"/>
</dbReference>
<dbReference type="EMBL" id="JARVKM010000104">
    <property type="protein sequence ID" value="KAK9770002.1"/>
    <property type="molecule type" value="Genomic_DNA"/>
</dbReference>
<feature type="region of interest" description="Disordered" evidence="5">
    <location>
        <begin position="1"/>
        <end position="139"/>
    </location>
</feature>
<keyword evidence="4" id="KW-0472">Membrane</keyword>
<sequence length="736" mass="79196">MTSRYERVNTQDNDDPDTPISAVAPSTRQRVPNSPPPSFHSRASSFERRRQNVDPTLADAFDADDDDSDDDEPDDRQRLVRQSSFPVSAGSGASNRNFGDRSHAPDREVDPSPVVPGGSNAQASSRTYGGGIQSDGVFSNMTARPERGEKIVEEQPPTYEQAAADSAPPYWETTILAPGLGGPDEVYIDGMPVGSIFSFIWNGMISMSFQLVGFLLTYLLHSTHAAKNGSRAGLGITLIQYGFYMKGTSSSDGMNGAPTDGYAQPPDPNSHDFDPNAVNAGSSESDGSALSDIASSEWVAYILMIVGWFILIRSVSDYIKARRHEQLVLQSPDRSAGYPVIVESEEPGRVEYGLLALTFLTAYITVNSDIYVDPVCTTLSSLITSYPTPRLILTSTHNAGSSLTAIRSNLELKPTLRAPLKRGPCRTSPLSFFATPCRTLFNQNDMAWHSSGNTNAALVENLWKNSLLTSPIVKSAFLKVDRAHYAPSSPYQDSPQSIGYGATISAPHMHANAVESLLEYILPVGAELKGGEGKHVASGGRKDSKVGEELQGLDIEGVEGRPRRILDIGSGSGYLTHVLAELAGEGSVVVGVEHIQELRDMGERNMAKSPEGQALLSSGRVRFRVGDGRKGWTEVSPGNALPPVGGNASTPARSRDAEGGWDAIHVGAAAAELHQELVDQLRSPGRMFIPVGGSGWTQYIWTVDKDQEGNVTKKKLYGVRYVPLTNAPGSAEQDEL</sequence>
<evidence type="ECO:0000256" key="1">
    <source>
        <dbReference type="ARBA" id="ARBA00004141"/>
    </source>
</evidence>
<dbReference type="InterPro" id="IPR019325">
    <property type="entry name" value="NEDD4/Bsd2"/>
</dbReference>
<dbReference type="PANTHER" id="PTHR13396">
    <property type="entry name" value="NEDD4 FAMILY INTERACTING PROTEIN 1/2"/>
    <property type="match status" value="1"/>
</dbReference>
<evidence type="ECO:0000313" key="7">
    <source>
        <dbReference type="Proteomes" id="UP001465668"/>
    </source>
</evidence>
<dbReference type="CDD" id="cd22212">
    <property type="entry name" value="NDFIP-like"/>
    <property type="match status" value="1"/>
</dbReference>
<evidence type="ECO:0000313" key="6">
    <source>
        <dbReference type="EMBL" id="KAK9770002.1"/>
    </source>
</evidence>
<proteinExistence type="predicted"/>
<evidence type="ECO:0000256" key="4">
    <source>
        <dbReference type="ARBA" id="ARBA00023136"/>
    </source>
</evidence>
<keyword evidence="2" id="KW-0812">Transmembrane</keyword>
<evidence type="ECO:0000256" key="3">
    <source>
        <dbReference type="ARBA" id="ARBA00022989"/>
    </source>
</evidence>
<dbReference type="Gene3D" id="3.40.50.150">
    <property type="entry name" value="Vaccinia Virus protein VP39"/>
    <property type="match status" value="1"/>
</dbReference>
<comment type="caution">
    <text evidence="6">The sequence shown here is derived from an EMBL/GenBank/DDBJ whole genome shotgun (WGS) entry which is preliminary data.</text>
</comment>
<gene>
    <name evidence="6" type="ORF">SCAR479_13327</name>
</gene>
<dbReference type="CDD" id="cd02440">
    <property type="entry name" value="AdoMet_MTases"/>
    <property type="match status" value="1"/>
</dbReference>
<dbReference type="Proteomes" id="UP001465668">
    <property type="component" value="Unassembled WGS sequence"/>
</dbReference>
<feature type="region of interest" description="Disordered" evidence="5">
    <location>
        <begin position="252"/>
        <end position="287"/>
    </location>
</feature>
<feature type="compositionally biased region" description="Basic and acidic residues" evidence="5">
    <location>
        <begin position="98"/>
        <end position="110"/>
    </location>
</feature>
<keyword evidence="7" id="KW-1185">Reference proteome</keyword>
<organism evidence="6 7">
    <name type="scientific">Seiridium cardinale</name>
    <dbReference type="NCBI Taxonomy" id="138064"/>
    <lineage>
        <taxon>Eukaryota</taxon>
        <taxon>Fungi</taxon>
        <taxon>Dikarya</taxon>
        <taxon>Ascomycota</taxon>
        <taxon>Pezizomycotina</taxon>
        <taxon>Sordariomycetes</taxon>
        <taxon>Xylariomycetidae</taxon>
        <taxon>Amphisphaeriales</taxon>
        <taxon>Sporocadaceae</taxon>
        <taxon>Seiridium</taxon>
    </lineage>
</organism>
<dbReference type="PANTHER" id="PTHR13396:SF5">
    <property type="entry name" value="NEDD4 FAMILY INTERACTING PROTEIN"/>
    <property type="match status" value="1"/>
</dbReference>
<feature type="compositionally biased region" description="Acidic residues" evidence="5">
    <location>
        <begin position="61"/>
        <end position="74"/>
    </location>
</feature>
<comment type="subcellular location">
    <subcellularLocation>
        <location evidence="1">Membrane</location>
        <topology evidence="1">Multi-pass membrane protein</topology>
    </subcellularLocation>
</comment>